<name>F5L5B7_CALTT</name>
<sequence length="101" mass="11675">MALGSGCASLKQAVKYTADQMENELDNYTFETLFIVKVGEQTLYQQMTMAKIDRGQMAMEEKTVTQQADGQIYARYFYRDQTMSISSNNTDKTYYVYEFGH</sequence>
<reference evidence="1 2" key="1">
    <citation type="journal article" date="2011" name="J. Bacteriol.">
        <title>Draft genome sequence of the thermoalkaliphilic Caldalkalibacillus thermarum strain TA2.A1.</title>
        <authorList>
            <person name="Kalamorz F."/>
            <person name="Keis S."/>
            <person name="McMillan D.G."/>
            <person name="Olsson K."/>
            <person name="Stanton J.A."/>
            <person name="Stockwell P."/>
            <person name="Black M.A."/>
            <person name="Klingeman D.M."/>
            <person name="Land M.L."/>
            <person name="Han C.S."/>
            <person name="Martin S.L."/>
            <person name="Becher S.A."/>
            <person name="Peddie C.J."/>
            <person name="Morgan H.W."/>
            <person name="Matthies D."/>
            <person name="Preiss L."/>
            <person name="Meier T."/>
            <person name="Brown S.D."/>
            <person name="Cook G.M."/>
        </authorList>
    </citation>
    <scope>NUCLEOTIDE SEQUENCE [LARGE SCALE GENOMIC DNA]</scope>
    <source>
        <strain evidence="1 2">TA2.A1</strain>
    </source>
</reference>
<proteinExistence type="predicted"/>
<evidence type="ECO:0000313" key="1">
    <source>
        <dbReference type="EMBL" id="EGL83452.1"/>
    </source>
</evidence>
<accession>F5L5B7</accession>
<dbReference type="AlphaFoldDB" id="F5L5B7"/>
<protein>
    <recommendedName>
        <fullName evidence="3">Lipoprotein</fullName>
    </recommendedName>
</protein>
<comment type="caution">
    <text evidence="1">The sequence shown here is derived from an EMBL/GenBank/DDBJ whole genome shotgun (WGS) entry which is preliminary data.</text>
</comment>
<evidence type="ECO:0000313" key="2">
    <source>
        <dbReference type="Proteomes" id="UP000010716"/>
    </source>
</evidence>
<evidence type="ECO:0008006" key="3">
    <source>
        <dbReference type="Google" id="ProtNLM"/>
    </source>
</evidence>
<dbReference type="EMBL" id="AFCE01000104">
    <property type="protein sequence ID" value="EGL83452.1"/>
    <property type="molecule type" value="Genomic_DNA"/>
</dbReference>
<dbReference type="Proteomes" id="UP000010716">
    <property type="component" value="Unassembled WGS sequence"/>
</dbReference>
<organism evidence="1 2">
    <name type="scientific">Caldalkalibacillus thermarum (strain TA2.A1)</name>
    <dbReference type="NCBI Taxonomy" id="986075"/>
    <lineage>
        <taxon>Bacteria</taxon>
        <taxon>Bacillati</taxon>
        <taxon>Bacillota</taxon>
        <taxon>Bacilli</taxon>
        <taxon>Bacillales</taxon>
        <taxon>Bacillaceae</taxon>
        <taxon>Caldalkalibacillus</taxon>
    </lineage>
</organism>
<gene>
    <name evidence="1" type="ORF">CathTA2_0980</name>
</gene>